<evidence type="ECO:0000256" key="5">
    <source>
        <dbReference type="ARBA" id="ARBA00022692"/>
    </source>
</evidence>
<dbReference type="EC" id="2.7.10.1" evidence="2"/>
<evidence type="ECO:0000313" key="19">
    <source>
        <dbReference type="Proteomes" id="UP001500192"/>
    </source>
</evidence>
<gene>
    <name evidence="18" type="ORF">GCM10023214_33990</name>
</gene>
<evidence type="ECO:0000313" key="18">
    <source>
        <dbReference type="EMBL" id="GAA5164487.1"/>
    </source>
</evidence>
<feature type="domain" description="ALK/LTK-like glycine-rich" evidence="17">
    <location>
        <begin position="17"/>
        <end position="196"/>
    </location>
</feature>
<keyword evidence="6" id="KW-0732">Signal</keyword>
<keyword evidence="7" id="KW-0547">Nucleotide-binding</keyword>
<organism evidence="18 19">
    <name type="scientific">Amycolatopsis dongchuanensis</name>
    <dbReference type="NCBI Taxonomy" id="1070866"/>
    <lineage>
        <taxon>Bacteria</taxon>
        <taxon>Bacillati</taxon>
        <taxon>Actinomycetota</taxon>
        <taxon>Actinomycetes</taxon>
        <taxon>Pseudonocardiales</taxon>
        <taxon>Pseudonocardiaceae</taxon>
        <taxon>Amycolatopsis</taxon>
    </lineage>
</organism>
<keyword evidence="10 16" id="KW-1133">Transmembrane helix</keyword>
<dbReference type="RefSeq" id="WP_346054194.1">
    <property type="nucleotide sequence ID" value="NZ_BAABIB010000072.1"/>
</dbReference>
<proteinExistence type="predicted"/>
<evidence type="ECO:0000256" key="2">
    <source>
        <dbReference type="ARBA" id="ARBA00011902"/>
    </source>
</evidence>
<dbReference type="EMBL" id="BAABIB010000072">
    <property type="protein sequence ID" value="GAA5164487.1"/>
    <property type="molecule type" value="Genomic_DNA"/>
</dbReference>
<evidence type="ECO:0000256" key="10">
    <source>
        <dbReference type="ARBA" id="ARBA00022989"/>
    </source>
</evidence>
<evidence type="ECO:0000256" key="3">
    <source>
        <dbReference type="ARBA" id="ARBA00022475"/>
    </source>
</evidence>
<evidence type="ECO:0000256" key="15">
    <source>
        <dbReference type="ARBA" id="ARBA00023180"/>
    </source>
</evidence>
<keyword evidence="12" id="KW-0829">Tyrosine-protein kinase</keyword>
<keyword evidence="4" id="KW-0808">Transferase</keyword>
<evidence type="ECO:0000256" key="7">
    <source>
        <dbReference type="ARBA" id="ARBA00022741"/>
    </source>
</evidence>
<evidence type="ECO:0000256" key="8">
    <source>
        <dbReference type="ARBA" id="ARBA00022777"/>
    </source>
</evidence>
<dbReference type="Pfam" id="PF12810">
    <property type="entry name" value="ALK_LTK_GRD"/>
    <property type="match status" value="1"/>
</dbReference>
<evidence type="ECO:0000256" key="14">
    <source>
        <dbReference type="ARBA" id="ARBA00023170"/>
    </source>
</evidence>
<keyword evidence="3" id="KW-1003">Cell membrane</keyword>
<evidence type="ECO:0000256" key="12">
    <source>
        <dbReference type="ARBA" id="ARBA00023137"/>
    </source>
</evidence>
<keyword evidence="15" id="KW-0325">Glycoprotein</keyword>
<feature type="transmembrane region" description="Helical" evidence="16">
    <location>
        <begin position="227"/>
        <end position="246"/>
    </location>
</feature>
<keyword evidence="13" id="KW-1015">Disulfide bond</keyword>
<reference evidence="19" key="1">
    <citation type="journal article" date="2019" name="Int. J. Syst. Evol. Microbiol.">
        <title>The Global Catalogue of Microorganisms (GCM) 10K type strain sequencing project: providing services to taxonomists for standard genome sequencing and annotation.</title>
        <authorList>
            <consortium name="The Broad Institute Genomics Platform"/>
            <consortium name="The Broad Institute Genome Sequencing Center for Infectious Disease"/>
            <person name="Wu L."/>
            <person name="Ma J."/>
        </authorList>
    </citation>
    <scope>NUCLEOTIDE SEQUENCE [LARGE SCALE GENOMIC DNA]</scope>
    <source>
        <strain evidence="19">JCM 18054</strain>
    </source>
</reference>
<accession>A0ABP9QMJ9</accession>
<evidence type="ECO:0000256" key="1">
    <source>
        <dbReference type="ARBA" id="ARBA00004251"/>
    </source>
</evidence>
<sequence>MPADVTSVHADLLGAGSNFARGGEALGDVAVTPGQTLTVTVGQRGSSSWGVPAFGGGGAGAGQCTGWCGAGGGGMSALWAGTPNVAANALLVAGGAGGNGGRGSGWDAGDGGGLVGNTYSGGGGTQSAGGAAGVYPGACAAGSGSQFQGGNGAVGYHGGGGGGGGWYGGGGGACGPSADLWGNGGGGGSSYLGGPGVTNASTTTGANAENQDGVVKLQWVEPAAVPMVQPAAGLAALAAAGGVLVWQRRRTAVN</sequence>
<keyword evidence="9" id="KW-0067">ATP-binding</keyword>
<evidence type="ECO:0000256" key="11">
    <source>
        <dbReference type="ARBA" id="ARBA00023136"/>
    </source>
</evidence>
<keyword evidence="5 16" id="KW-0812">Transmembrane</keyword>
<dbReference type="InterPro" id="IPR055163">
    <property type="entry name" value="ALK/LTK-like_GRD"/>
</dbReference>
<comment type="subcellular location">
    <subcellularLocation>
        <location evidence="1">Cell membrane</location>
        <topology evidence="1">Single-pass type I membrane protein</topology>
    </subcellularLocation>
</comment>
<keyword evidence="11 16" id="KW-0472">Membrane</keyword>
<evidence type="ECO:0000256" key="13">
    <source>
        <dbReference type="ARBA" id="ARBA00023157"/>
    </source>
</evidence>
<evidence type="ECO:0000259" key="17">
    <source>
        <dbReference type="Pfam" id="PF12810"/>
    </source>
</evidence>
<dbReference type="Proteomes" id="UP001500192">
    <property type="component" value="Unassembled WGS sequence"/>
</dbReference>
<protein>
    <recommendedName>
        <fullName evidence="2">receptor protein-tyrosine kinase</fullName>
        <ecNumber evidence="2">2.7.10.1</ecNumber>
    </recommendedName>
</protein>
<evidence type="ECO:0000256" key="6">
    <source>
        <dbReference type="ARBA" id="ARBA00022729"/>
    </source>
</evidence>
<evidence type="ECO:0000256" key="16">
    <source>
        <dbReference type="SAM" id="Phobius"/>
    </source>
</evidence>
<keyword evidence="19" id="KW-1185">Reference proteome</keyword>
<keyword evidence="14" id="KW-0675">Receptor</keyword>
<comment type="caution">
    <text evidence="18">The sequence shown here is derived from an EMBL/GenBank/DDBJ whole genome shotgun (WGS) entry which is preliminary data.</text>
</comment>
<evidence type="ECO:0000256" key="9">
    <source>
        <dbReference type="ARBA" id="ARBA00022840"/>
    </source>
</evidence>
<evidence type="ECO:0000256" key="4">
    <source>
        <dbReference type="ARBA" id="ARBA00022679"/>
    </source>
</evidence>
<keyword evidence="8" id="KW-0418">Kinase</keyword>
<name>A0ABP9QMJ9_9PSEU</name>